<feature type="region of interest" description="Disordered" evidence="3">
    <location>
        <begin position="489"/>
        <end position="570"/>
    </location>
</feature>
<feature type="region of interest" description="Disordered" evidence="3">
    <location>
        <begin position="606"/>
        <end position="661"/>
    </location>
</feature>
<reference evidence="5" key="1">
    <citation type="journal article" date="2015" name="PLoS ONE">
        <title>Comprehensive Evaluation of Toxoplasma gondii VEG and Neospora caninum LIV Genomes with Tachyzoite Stage Transcriptome and Proteome Defines Novel Transcript Features.</title>
        <authorList>
            <person name="Ramaprasad A."/>
            <person name="Mourier T."/>
            <person name="Naeem R."/>
            <person name="Malas T.B."/>
            <person name="Moussa E."/>
            <person name="Panigrahi A."/>
            <person name="Vermont S.J."/>
            <person name="Otto T.D."/>
            <person name="Wastling J."/>
            <person name="Pain A."/>
        </authorList>
    </citation>
    <scope>NUCLEOTIDE SEQUENCE</scope>
    <source>
        <strain evidence="5">Liverpool</strain>
    </source>
</reference>
<keyword evidence="1" id="KW-0833">Ubl conjugation pathway</keyword>
<feature type="region of interest" description="Disordered" evidence="3">
    <location>
        <begin position="147"/>
        <end position="198"/>
    </location>
</feature>
<organism evidence="5">
    <name type="scientific">Neospora caninum (strain Liverpool)</name>
    <dbReference type="NCBI Taxonomy" id="572307"/>
    <lineage>
        <taxon>Eukaryota</taxon>
        <taxon>Sar</taxon>
        <taxon>Alveolata</taxon>
        <taxon>Apicomplexa</taxon>
        <taxon>Conoidasida</taxon>
        <taxon>Coccidia</taxon>
        <taxon>Eucoccidiorida</taxon>
        <taxon>Eimeriorina</taxon>
        <taxon>Sarcocystidae</taxon>
        <taxon>Neospora</taxon>
    </lineage>
</organism>
<dbReference type="PANTHER" id="PTHR22975:SF9">
    <property type="entry name" value="ECHINUS SPLICE FORM 3"/>
    <property type="match status" value="1"/>
</dbReference>
<dbReference type="InterPro" id="IPR052398">
    <property type="entry name" value="Ubiquitin_hydrolase_53/54"/>
</dbReference>
<feature type="compositionally biased region" description="Basic and acidic residues" evidence="3">
    <location>
        <begin position="648"/>
        <end position="661"/>
    </location>
</feature>
<dbReference type="AlphaFoldDB" id="A0A0F7URT8"/>
<feature type="compositionally biased region" description="Low complexity" evidence="3">
    <location>
        <begin position="495"/>
        <end position="504"/>
    </location>
</feature>
<dbReference type="GO" id="GO:0016579">
    <property type="term" value="P:protein deubiquitination"/>
    <property type="evidence" value="ECO:0007669"/>
    <property type="project" value="InterPro"/>
</dbReference>
<sequence>MRQATPCTSVSPPPRAPSLRLRGLENPRGENNCFLNVTLQAFWNLRSFRVLCQQGTEHQHPAPRSAASPASSSSSSGWPCVVSGRTPATTISSRRRHGRGDPDSPLPFVSMRVQTLLDSCSSRTAQGGNRRNGLKSDLDAMFPFVGRTWTEPEKEGKEALPSERDTGTTTPRTSSYAVPSPSPVAESGHVGEPPTSSPLQVPAAASCVYCAIKNLFANYQFGNCEVLPAAAVRTSLATCWASTRFKPGDMEDADETLEGVLDALHAWHQGLSAPPPSAYFRHAHASPEAGAAASERDDLSNPLKFLAFYRDIPCNPPCLAHRLFSLHLLFLPRCTACGATGEPLVQQLYVHRAYTAELLPLLASKPGIHSSSAGSGNVSSSLRVSTPVPRSGSPQRPSPFSDASALFLRTPESAVQSARQATLDAQQDHRKATAPDVPYSSACTDCGETPFRTSSGRSSFGVCLRYLFLWDWTFASRESLCIPRLRTEAKNAKTSPSDSTSLSSENEAIGEDGAAVAPRLWRPEKDAEGAGKGLRGSDAFGGKREESKASLPPLPAARTFRPSLVSENGGDSHCCESAFADSDSLEDELKRLQQFFQHANIVRLSPQGKAKKKEAAARGGDVGRPVRQPRGQMQRGEGKDGNALTSRAETEDAKDQQRGDCEQCGGPHTVVLDRHCMHAPAVFVCSLTWLPDLAQLGPSSPGLGSSSSSEASFEPSESGNQNGVSPMQAESDEVRQSIFLLLQSLEPVLDVREIFSSNSQDTQVSSFGGHRSQAESRDQAEGSARDSQGSKPPAGVVAPSPFSHRGRARREAASRAAVRQEVEAFTADMDGKHVFRGMVCFYGQHYVCFFHHWASAKWVLFDDSRVKRGLTWKGVVSMCVAGKLLPCLLFFERISLRPANRRIKLSPPSAFPSSSSFGETPTHPGNSMRRADVQRSEGQDMCCRVMSEDSAEESPSFARRHGQRTGNGELWREGQRDEYGKEDLQLFCAEMLSCQHLLLEEFSTNEAKKTAVALAFTNVPSAAGDSASSAAPCRIS</sequence>
<accession>A0A0F7URT8</accession>
<feature type="compositionally biased region" description="Low complexity" evidence="3">
    <location>
        <begin position="906"/>
        <end position="917"/>
    </location>
</feature>
<dbReference type="InterPro" id="IPR001394">
    <property type="entry name" value="Peptidase_C19_UCH"/>
</dbReference>
<dbReference type="InterPro" id="IPR038765">
    <property type="entry name" value="Papain-like_cys_pep_sf"/>
</dbReference>
<feature type="region of interest" description="Disordered" evidence="3">
    <location>
        <begin position="698"/>
        <end position="730"/>
    </location>
</feature>
<feature type="region of interest" description="Disordered" evidence="3">
    <location>
        <begin position="418"/>
        <end position="439"/>
    </location>
</feature>
<feature type="compositionally biased region" description="Low complexity" evidence="3">
    <location>
        <begin position="62"/>
        <end position="76"/>
    </location>
</feature>
<dbReference type="Pfam" id="PF00443">
    <property type="entry name" value="UCH"/>
    <property type="match status" value="1"/>
</dbReference>
<evidence type="ECO:0000256" key="3">
    <source>
        <dbReference type="SAM" id="MobiDB-lite"/>
    </source>
</evidence>
<feature type="compositionally biased region" description="Low complexity" evidence="3">
    <location>
        <begin position="174"/>
        <end position="187"/>
    </location>
</feature>
<evidence type="ECO:0000259" key="4">
    <source>
        <dbReference type="Pfam" id="PF00443"/>
    </source>
</evidence>
<feature type="region of interest" description="Disordered" evidence="3">
    <location>
        <begin position="59"/>
        <end position="108"/>
    </location>
</feature>
<feature type="domain" description="Peptidase C19 ubiquitin carboxyl-terminal hydrolase" evidence="4">
    <location>
        <begin position="23"/>
        <end position="370"/>
    </location>
</feature>
<feature type="region of interest" description="Disordered" evidence="3">
    <location>
        <begin position="372"/>
        <end position="402"/>
    </location>
</feature>
<feature type="compositionally biased region" description="Basic and acidic residues" evidence="3">
    <location>
        <begin position="772"/>
        <end position="784"/>
    </location>
</feature>
<protein>
    <submittedName>
        <fullName evidence="5">Ubiquitin carboxyl-terminal hydrolase,putative</fullName>
    </submittedName>
</protein>
<gene>
    <name evidence="5" type="ORF">BN1204_064850</name>
</gene>
<feature type="compositionally biased region" description="Low complexity" evidence="3">
    <location>
        <begin position="372"/>
        <end position="381"/>
    </location>
</feature>
<dbReference type="GO" id="GO:0004843">
    <property type="term" value="F:cysteine-type deubiquitinase activity"/>
    <property type="evidence" value="ECO:0007669"/>
    <property type="project" value="InterPro"/>
</dbReference>
<evidence type="ECO:0000313" key="5">
    <source>
        <dbReference type="EMBL" id="CEL70807.1"/>
    </source>
</evidence>
<evidence type="ECO:0000256" key="2">
    <source>
        <dbReference type="ARBA" id="ARBA00022801"/>
    </source>
</evidence>
<feature type="region of interest" description="Disordered" evidence="3">
    <location>
        <begin position="1"/>
        <end position="23"/>
    </location>
</feature>
<dbReference type="PANTHER" id="PTHR22975">
    <property type="entry name" value="UBIQUITIN SPECIFIC PROTEINASE"/>
    <property type="match status" value="1"/>
</dbReference>
<feature type="compositionally biased region" description="Basic and acidic residues" evidence="3">
    <location>
        <begin position="150"/>
        <end position="166"/>
    </location>
</feature>
<proteinExistence type="predicted"/>
<keyword evidence="2 5" id="KW-0378">Hydrolase</keyword>
<dbReference type="SUPFAM" id="SSF54001">
    <property type="entry name" value="Cysteine proteinases"/>
    <property type="match status" value="1"/>
</dbReference>
<feature type="region of interest" description="Disordered" evidence="3">
    <location>
        <begin position="951"/>
        <end position="975"/>
    </location>
</feature>
<feature type="compositionally biased region" description="Low complexity" evidence="3">
    <location>
        <begin position="698"/>
        <end position="719"/>
    </location>
</feature>
<dbReference type="Gene3D" id="3.90.70.10">
    <property type="entry name" value="Cysteine proteinases"/>
    <property type="match status" value="1"/>
</dbReference>
<feature type="region of interest" description="Disordered" evidence="3">
    <location>
        <begin position="760"/>
        <end position="810"/>
    </location>
</feature>
<feature type="region of interest" description="Disordered" evidence="3">
    <location>
        <begin position="906"/>
        <end position="932"/>
    </location>
</feature>
<name>A0A0F7URT8_NEOCL</name>
<evidence type="ECO:0000256" key="1">
    <source>
        <dbReference type="ARBA" id="ARBA00022786"/>
    </source>
</evidence>
<dbReference type="EMBL" id="LN714487">
    <property type="protein sequence ID" value="CEL70807.1"/>
    <property type="molecule type" value="Genomic_DNA"/>
</dbReference>